<dbReference type="HAMAP" id="MF_00462">
    <property type="entry name" value="RsxD_RnfD"/>
    <property type="match status" value="1"/>
</dbReference>
<dbReference type="GO" id="GO:0055085">
    <property type="term" value="P:transmembrane transport"/>
    <property type="evidence" value="ECO:0007669"/>
    <property type="project" value="InterPro"/>
</dbReference>
<dbReference type="PANTHER" id="PTHR30578:SF0">
    <property type="entry name" value="ION-TRANSLOCATING OXIDOREDUCTASE COMPLEX SUBUNIT D"/>
    <property type="match status" value="1"/>
</dbReference>
<keyword evidence="9 10" id="KW-0472">Membrane</keyword>
<dbReference type="Proteomes" id="UP000190750">
    <property type="component" value="Unassembled WGS sequence"/>
</dbReference>
<evidence type="ECO:0000256" key="10">
    <source>
        <dbReference type="HAMAP-Rule" id="MF_00462"/>
    </source>
</evidence>
<evidence type="ECO:0000256" key="2">
    <source>
        <dbReference type="ARBA" id="ARBA00022553"/>
    </source>
</evidence>
<comment type="cofactor">
    <cofactor evidence="10">
        <name>FMN</name>
        <dbReference type="ChEBI" id="CHEBI:58210"/>
    </cofactor>
</comment>
<comment type="subunit">
    <text evidence="10">The complex is composed of six subunits: RnfA, RnfB, RnfC, RnfD, RnfE and RnfG.</text>
</comment>
<feature type="transmembrane region" description="Helical" evidence="10">
    <location>
        <begin position="240"/>
        <end position="258"/>
    </location>
</feature>
<feature type="transmembrane region" description="Helical" evidence="10">
    <location>
        <begin position="44"/>
        <end position="62"/>
    </location>
</feature>
<dbReference type="Pfam" id="PF03116">
    <property type="entry name" value="NQR2_RnfD_RnfE"/>
    <property type="match status" value="1"/>
</dbReference>
<evidence type="ECO:0000256" key="7">
    <source>
        <dbReference type="ARBA" id="ARBA00022982"/>
    </source>
</evidence>
<evidence type="ECO:0000313" key="12">
    <source>
        <dbReference type="Proteomes" id="UP000190750"/>
    </source>
</evidence>
<comment type="caution">
    <text evidence="11">The sequence shown here is derived from an EMBL/GenBank/DDBJ whole genome shotgun (WGS) entry which is preliminary data.</text>
</comment>
<keyword evidence="12" id="KW-1185">Reference proteome</keyword>
<feature type="transmembrane region" description="Helical" evidence="10">
    <location>
        <begin position="21"/>
        <end position="38"/>
    </location>
</feature>
<evidence type="ECO:0000256" key="9">
    <source>
        <dbReference type="ARBA" id="ARBA00023136"/>
    </source>
</evidence>
<keyword evidence="2 10" id="KW-0597">Phosphoprotein</keyword>
<keyword evidence="3 10" id="KW-0285">Flavoprotein</keyword>
<evidence type="ECO:0000256" key="5">
    <source>
        <dbReference type="ARBA" id="ARBA00022692"/>
    </source>
</evidence>
<keyword evidence="6 10" id="KW-1278">Translocase</keyword>
<gene>
    <name evidence="10" type="primary">rnfD</name>
    <name evidence="11" type="ORF">RF819_12815</name>
</gene>
<dbReference type="AlphaFoldDB" id="A0A1T1ATS7"/>
<feature type="modified residue" description="FMN phosphoryl threonine" evidence="10">
    <location>
        <position position="178"/>
    </location>
</feature>
<evidence type="ECO:0000313" key="11">
    <source>
        <dbReference type="EMBL" id="OOV07491.1"/>
    </source>
</evidence>
<dbReference type="GO" id="GO:0022900">
    <property type="term" value="P:electron transport chain"/>
    <property type="evidence" value="ECO:0007669"/>
    <property type="project" value="UniProtKB-UniRule"/>
</dbReference>
<sequence length="361" mass="38160">MITMATRAGPFTHTVNSISRTMLWVMAALLPATAYGLWLFGWPAIFLLVITLATALAAEALMLKLLGQPVRARLADGSALLTGWLLALSLPPWAPWWIGFLGALVAIVLGKHLFGGLGQNMFNPAMVARIVLLISFPVQLTVWVAPAPLGSANAPSFSQALTYVAGHSTLPEHMSAATSLGVLKTEHSRGISVAKTTEQLPPPEQLAIGREPGSMGETSAGLLLAGGLLLLALRIISWHIPLAMLGTLATLALVSNALDPSRFAAMPIHLLSGATLLGAFFIATDYVTSPVSRSGQLLFGAGIGALTWVIRSLGAYPEGVAFAVVLMNAMVPLIDRGFRPRVFGRSRRGQSLDTKKPKIPL</sequence>
<keyword evidence="10" id="KW-1003">Cell membrane</keyword>
<dbReference type="EMBL" id="MTJN01000002">
    <property type="protein sequence ID" value="OOV07491.1"/>
    <property type="molecule type" value="Genomic_DNA"/>
</dbReference>
<dbReference type="InterPro" id="IPR011303">
    <property type="entry name" value="RnfD_bac"/>
</dbReference>
<dbReference type="STRING" id="28066.RF819_12815"/>
<feature type="transmembrane region" description="Helical" evidence="10">
    <location>
        <begin position="74"/>
        <end position="90"/>
    </location>
</feature>
<protein>
    <recommendedName>
        <fullName evidence="10">Ion-translocating oxidoreductase complex subunit D</fullName>
        <ecNumber evidence="10">7.-.-.-</ecNumber>
    </recommendedName>
    <alternativeName>
        <fullName evidence="10">Rnf electron transport complex subunit D</fullName>
    </alternativeName>
</protein>
<dbReference type="PANTHER" id="PTHR30578">
    <property type="entry name" value="ELECTRON TRANSPORT COMPLEX PROTEIN RNFD"/>
    <property type="match status" value="1"/>
</dbReference>
<keyword evidence="5 10" id="KW-0812">Transmembrane</keyword>
<dbReference type="OrthoDB" id="9776359at2"/>
<evidence type="ECO:0000256" key="1">
    <source>
        <dbReference type="ARBA" id="ARBA00022448"/>
    </source>
</evidence>
<dbReference type="GO" id="GO:0005886">
    <property type="term" value="C:plasma membrane"/>
    <property type="evidence" value="ECO:0007669"/>
    <property type="project" value="UniProtKB-SubCell"/>
</dbReference>
<comment type="similarity">
    <text evidence="10">Belongs to the NqrB/RnfD family.</text>
</comment>
<proteinExistence type="inferred from homology"/>
<evidence type="ECO:0000256" key="3">
    <source>
        <dbReference type="ARBA" id="ARBA00022630"/>
    </source>
</evidence>
<name>A0A1T1ATS7_RHOFE</name>
<dbReference type="NCBIfam" id="TIGR01946">
    <property type="entry name" value="rnfD"/>
    <property type="match status" value="1"/>
</dbReference>
<feature type="transmembrane region" description="Helical" evidence="10">
    <location>
        <begin position="96"/>
        <end position="114"/>
    </location>
</feature>
<reference evidence="11 12" key="1">
    <citation type="submission" date="2017-01" db="EMBL/GenBank/DDBJ databases">
        <title>Genome sequencing of Rhodoferax fermentans JCM 7819.</title>
        <authorList>
            <person name="Kim Y.J."/>
            <person name="Farh M.E.-A."/>
            <person name="Yang D.-C."/>
        </authorList>
    </citation>
    <scope>NUCLEOTIDE SEQUENCE [LARGE SCALE GENOMIC DNA]</scope>
    <source>
        <strain evidence="11 12">JCM 7819</strain>
    </source>
</reference>
<evidence type="ECO:0000256" key="6">
    <source>
        <dbReference type="ARBA" id="ARBA00022967"/>
    </source>
</evidence>
<feature type="transmembrane region" description="Helical" evidence="10">
    <location>
        <begin position="264"/>
        <end position="283"/>
    </location>
</feature>
<feature type="transmembrane region" description="Helical" evidence="10">
    <location>
        <begin position="126"/>
        <end position="145"/>
    </location>
</feature>
<keyword evidence="1 10" id="KW-0813">Transport</keyword>
<evidence type="ECO:0000256" key="8">
    <source>
        <dbReference type="ARBA" id="ARBA00022989"/>
    </source>
</evidence>
<keyword evidence="4 10" id="KW-0288">FMN</keyword>
<dbReference type="InterPro" id="IPR004338">
    <property type="entry name" value="NqrB/RnfD"/>
</dbReference>
<keyword evidence="10" id="KW-0997">Cell inner membrane</keyword>
<keyword evidence="7 10" id="KW-0249">Electron transport</keyword>
<comment type="subcellular location">
    <subcellularLocation>
        <location evidence="10">Cell inner membrane</location>
        <topology evidence="10">Multi-pass membrane protein</topology>
    </subcellularLocation>
</comment>
<dbReference type="RefSeq" id="WP_078365337.1">
    <property type="nucleotide sequence ID" value="NZ_MTJN01000002.1"/>
</dbReference>
<accession>A0A1T1ATS7</accession>
<evidence type="ECO:0000256" key="4">
    <source>
        <dbReference type="ARBA" id="ARBA00022643"/>
    </source>
</evidence>
<organism evidence="11 12">
    <name type="scientific">Rhodoferax fermentans</name>
    <dbReference type="NCBI Taxonomy" id="28066"/>
    <lineage>
        <taxon>Bacteria</taxon>
        <taxon>Pseudomonadati</taxon>
        <taxon>Pseudomonadota</taxon>
        <taxon>Betaproteobacteria</taxon>
        <taxon>Burkholderiales</taxon>
        <taxon>Comamonadaceae</taxon>
        <taxon>Rhodoferax</taxon>
    </lineage>
</organism>
<comment type="function">
    <text evidence="10">Part of a membrane-bound complex that couples electron transfer with translocation of ions across the membrane.</text>
</comment>
<dbReference type="EC" id="7.-.-.-" evidence="10"/>
<keyword evidence="8 10" id="KW-1133">Transmembrane helix</keyword>